<dbReference type="SUPFAM" id="SSF117782">
    <property type="entry name" value="YbjQ-like"/>
    <property type="match status" value="1"/>
</dbReference>
<dbReference type="Proteomes" id="UP001501470">
    <property type="component" value="Unassembled WGS sequence"/>
</dbReference>
<evidence type="ECO:0000313" key="2">
    <source>
        <dbReference type="EMBL" id="GAA1510981.1"/>
    </source>
</evidence>
<gene>
    <name evidence="2" type="ORF">GCM10009827_026470</name>
</gene>
<dbReference type="Pfam" id="PF00313">
    <property type="entry name" value="CSD"/>
    <property type="match status" value="1"/>
</dbReference>
<keyword evidence="3" id="KW-1185">Reference proteome</keyword>
<protein>
    <recommendedName>
        <fullName evidence="1">CSD domain-containing protein</fullName>
    </recommendedName>
</protein>
<dbReference type="InterPro" id="IPR002059">
    <property type="entry name" value="CSP_DNA-bd"/>
</dbReference>
<accession>A0ABP4KVS3</accession>
<dbReference type="InterPro" id="IPR035439">
    <property type="entry name" value="UPF0145_dom_sf"/>
</dbReference>
<reference evidence="3" key="1">
    <citation type="journal article" date="2019" name="Int. J. Syst. Evol. Microbiol.">
        <title>The Global Catalogue of Microorganisms (GCM) 10K type strain sequencing project: providing services to taxonomists for standard genome sequencing and annotation.</title>
        <authorList>
            <consortium name="The Broad Institute Genomics Platform"/>
            <consortium name="The Broad Institute Genome Sequencing Center for Infectious Disease"/>
            <person name="Wu L."/>
            <person name="Ma J."/>
        </authorList>
    </citation>
    <scope>NUCLEOTIDE SEQUENCE [LARGE SCALE GENOMIC DNA]</scope>
    <source>
        <strain evidence="3">JCM 15933</strain>
    </source>
</reference>
<dbReference type="SMART" id="SM00357">
    <property type="entry name" value="CSP"/>
    <property type="match status" value="1"/>
</dbReference>
<dbReference type="SUPFAM" id="SSF50249">
    <property type="entry name" value="Nucleic acid-binding proteins"/>
    <property type="match status" value="1"/>
</dbReference>
<dbReference type="Gene3D" id="3.30.110.70">
    <property type="entry name" value="Hypothetical protein apc22750. Chain B"/>
    <property type="match status" value="1"/>
</dbReference>
<evidence type="ECO:0000313" key="3">
    <source>
        <dbReference type="Proteomes" id="UP001501470"/>
    </source>
</evidence>
<sequence>MHGWVRNFVVARGFGFITGDDGQDYFFHLDDVTGHGAPSTGQAVSFTPGRTAKGLRARSVAVSGRTPQGRPVYIDPDHFIMTRAPEVRGFIIVRVLSHDAWGESNDPNEAKDILRQQAERLGANAIVGLTLTKYTKNETCSNYRYTMHRFTGRAVVVKKAGYSFDPEVIARTQEGMRDTGGDAAWHSVGRTSLVRPPLWRFVPMLSWSLARTVLTIGAVAVRQAAAAVAVGARRSAAPAD</sequence>
<dbReference type="EMBL" id="BAAAQD010000004">
    <property type="protein sequence ID" value="GAA1510981.1"/>
    <property type="molecule type" value="Genomic_DNA"/>
</dbReference>
<dbReference type="InterPro" id="IPR011129">
    <property type="entry name" value="CSD"/>
</dbReference>
<feature type="domain" description="CSD" evidence="1">
    <location>
        <begin position="1"/>
        <end position="62"/>
    </location>
</feature>
<proteinExistence type="predicted"/>
<dbReference type="Gene3D" id="2.40.50.140">
    <property type="entry name" value="Nucleic acid-binding proteins"/>
    <property type="match status" value="1"/>
</dbReference>
<evidence type="ECO:0000259" key="1">
    <source>
        <dbReference type="PROSITE" id="PS51857"/>
    </source>
</evidence>
<organism evidence="2 3">
    <name type="scientific">Dactylosporangium maewongense</name>
    <dbReference type="NCBI Taxonomy" id="634393"/>
    <lineage>
        <taxon>Bacteria</taxon>
        <taxon>Bacillati</taxon>
        <taxon>Actinomycetota</taxon>
        <taxon>Actinomycetes</taxon>
        <taxon>Micromonosporales</taxon>
        <taxon>Micromonosporaceae</taxon>
        <taxon>Dactylosporangium</taxon>
    </lineage>
</organism>
<dbReference type="PROSITE" id="PS51857">
    <property type="entry name" value="CSD_2"/>
    <property type="match status" value="1"/>
</dbReference>
<name>A0ABP4KVS3_9ACTN</name>
<dbReference type="InterPro" id="IPR012340">
    <property type="entry name" value="NA-bd_OB-fold"/>
</dbReference>
<comment type="caution">
    <text evidence="2">The sequence shown here is derived from an EMBL/GenBank/DDBJ whole genome shotgun (WGS) entry which is preliminary data.</text>
</comment>